<dbReference type="Proteomes" id="UP001162501">
    <property type="component" value="Chromosome 11"/>
</dbReference>
<evidence type="ECO:0000313" key="2">
    <source>
        <dbReference type="Proteomes" id="UP001162501"/>
    </source>
</evidence>
<name>A0ACB0DXZ9_RANTA</name>
<evidence type="ECO:0000313" key="1">
    <source>
        <dbReference type="EMBL" id="CAI9693125.1"/>
    </source>
</evidence>
<sequence>MGLFLVTVWVHILLPGICTQTFPRIDCPYPTPTSIESFKKTNKTGVSALYPPNCLSLGGVLASVRSAQGEGSGCTDHPNPFSPPKRALGPGKRIASPGRSSPSGLLQAGARLPSTGLLTLKRRREPPSRLRRDPPKGRGAGAPGARRSGPQGRCPLSRDGKAQTRRGWQIRIGRPRLEFGVGGLGPISGGFPSDHSASPRRRPGRVRRVATKRPGTALRTPTAAATGAQKLRFLLLS</sequence>
<dbReference type="EMBL" id="OX596095">
    <property type="protein sequence ID" value="CAI9693125.1"/>
    <property type="molecule type" value="Genomic_DNA"/>
</dbReference>
<proteinExistence type="predicted"/>
<organism evidence="1 2">
    <name type="scientific">Rangifer tarandus platyrhynchus</name>
    <name type="common">Svalbard reindeer</name>
    <dbReference type="NCBI Taxonomy" id="3082113"/>
    <lineage>
        <taxon>Eukaryota</taxon>
        <taxon>Metazoa</taxon>
        <taxon>Chordata</taxon>
        <taxon>Craniata</taxon>
        <taxon>Vertebrata</taxon>
        <taxon>Euteleostomi</taxon>
        <taxon>Mammalia</taxon>
        <taxon>Eutheria</taxon>
        <taxon>Laurasiatheria</taxon>
        <taxon>Artiodactyla</taxon>
        <taxon>Ruminantia</taxon>
        <taxon>Pecora</taxon>
        <taxon>Cervidae</taxon>
        <taxon>Odocoileinae</taxon>
        <taxon>Rangifer</taxon>
    </lineage>
</organism>
<reference evidence="1" key="1">
    <citation type="submission" date="2023-05" db="EMBL/GenBank/DDBJ databases">
        <authorList>
            <consortium name="ELIXIR-Norway"/>
        </authorList>
    </citation>
    <scope>NUCLEOTIDE SEQUENCE</scope>
</reference>
<accession>A0ACB0DXZ9</accession>
<gene>
    <name evidence="1" type="ORF">MRATA1EN3_LOCUS4338</name>
</gene>
<protein>
    <submittedName>
        <fullName evidence="1">Uncharacterized protein</fullName>
    </submittedName>
</protein>